<comment type="caution">
    <text evidence="1">The sequence shown here is derived from an EMBL/GenBank/DDBJ whole genome shotgun (WGS) entry which is preliminary data.</text>
</comment>
<name>A0ABV8NQ23_9SPHI</name>
<organism evidence="1 2">
    <name type="scientific">Pedobacter jamesrossensis</name>
    <dbReference type="NCBI Taxonomy" id="1908238"/>
    <lineage>
        <taxon>Bacteria</taxon>
        <taxon>Pseudomonadati</taxon>
        <taxon>Bacteroidota</taxon>
        <taxon>Sphingobacteriia</taxon>
        <taxon>Sphingobacteriales</taxon>
        <taxon>Sphingobacteriaceae</taxon>
        <taxon>Pedobacter</taxon>
    </lineage>
</organism>
<dbReference type="Gene3D" id="3.40.30.10">
    <property type="entry name" value="Glutaredoxin"/>
    <property type="match status" value="1"/>
</dbReference>
<evidence type="ECO:0000313" key="1">
    <source>
        <dbReference type="EMBL" id="MFC4197667.1"/>
    </source>
</evidence>
<dbReference type="PANTHER" id="PTHR36057">
    <property type="match status" value="1"/>
</dbReference>
<reference evidence="2" key="1">
    <citation type="journal article" date="2019" name="Int. J. Syst. Evol. Microbiol.">
        <title>The Global Catalogue of Microorganisms (GCM) 10K type strain sequencing project: providing services to taxonomists for standard genome sequencing and annotation.</title>
        <authorList>
            <consortium name="The Broad Institute Genomics Platform"/>
            <consortium name="The Broad Institute Genome Sequencing Center for Infectious Disease"/>
            <person name="Wu L."/>
            <person name="Ma J."/>
        </authorList>
    </citation>
    <scope>NUCLEOTIDE SEQUENCE [LARGE SCALE GENOMIC DNA]</scope>
    <source>
        <strain evidence="2">CCM 8689</strain>
    </source>
</reference>
<dbReference type="SUPFAM" id="SSF52833">
    <property type="entry name" value="Thioredoxin-like"/>
    <property type="match status" value="1"/>
</dbReference>
<dbReference type="Proteomes" id="UP001595792">
    <property type="component" value="Unassembled WGS sequence"/>
</dbReference>
<protein>
    <submittedName>
        <fullName evidence="1">DUF1223 domain-containing protein</fullName>
    </submittedName>
</protein>
<keyword evidence="2" id="KW-1185">Reference proteome</keyword>
<accession>A0ABV8NQ23</accession>
<gene>
    <name evidence="1" type="ORF">ACFOUY_13265</name>
</gene>
<dbReference type="InterPro" id="IPR010634">
    <property type="entry name" value="DUF1223"/>
</dbReference>
<dbReference type="EMBL" id="JBHSBY010000124">
    <property type="protein sequence ID" value="MFC4197667.1"/>
    <property type="molecule type" value="Genomic_DNA"/>
</dbReference>
<dbReference type="PANTHER" id="PTHR36057:SF1">
    <property type="entry name" value="LIPOPROTEIN LIPID ATTACHMENT SITE-LIKE PROTEIN, PUTATIVE (DUF1223)-RELATED"/>
    <property type="match status" value="1"/>
</dbReference>
<dbReference type="RefSeq" id="WP_378961303.1">
    <property type="nucleotide sequence ID" value="NZ_JBHRXC010000016.1"/>
</dbReference>
<proteinExistence type="predicted"/>
<dbReference type="Pfam" id="PF06764">
    <property type="entry name" value="DUF1223"/>
    <property type="match status" value="1"/>
</dbReference>
<dbReference type="InterPro" id="IPR036249">
    <property type="entry name" value="Thioredoxin-like_sf"/>
</dbReference>
<sequence length="256" mass="28139">MIAKTTLAIILLASISMAFSIKPINKHLSIDSGFAVVELFTSEGCSSCPPADALVAKIEKENYNKSVYILAYHVDYWDRLGWKDSFSNPKFSARQNQYANWLNLQSVYTPQIIVNGTKEFVGSEESTLRKAISTALSANTASSIQMKLTKQEGNFLTLSYAVNQATENDDLVIALINTNAISKILKGENKGKTLSHVQIVNQFETFSLNGKKNGSVEITSQKLKNSQAIQIIAFLQNKKTGKISSATKIEKAMTNS</sequence>
<evidence type="ECO:0000313" key="2">
    <source>
        <dbReference type="Proteomes" id="UP001595792"/>
    </source>
</evidence>